<dbReference type="Proteomes" id="UP001567538">
    <property type="component" value="Unassembled WGS sequence"/>
</dbReference>
<sequence>MLDRMHSWSHRHLALIKSTLAAAIPLHILQVLNPLIGFLDELERIMARFFWGTLGDKRKTHWISWRQICMPVEEGGLGIRRFREVAVAFWFKLWWRLLAEV</sequence>
<evidence type="ECO:0000313" key="1">
    <source>
        <dbReference type="EMBL" id="KAL1534131.1"/>
    </source>
</evidence>
<dbReference type="AlphaFoldDB" id="A0ABD1FTI3"/>
<proteinExistence type="predicted"/>
<accession>A0ABD1FTI3</accession>
<evidence type="ECO:0000313" key="2">
    <source>
        <dbReference type="Proteomes" id="UP001567538"/>
    </source>
</evidence>
<dbReference type="EMBL" id="JBEAFC010000013">
    <property type="protein sequence ID" value="KAL1534131.1"/>
    <property type="molecule type" value="Genomic_DNA"/>
</dbReference>
<protein>
    <submittedName>
        <fullName evidence="1">Uncharacterized protein</fullName>
    </submittedName>
</protein>
<name>A0ABD1FTI3_SALDI</name>
<keyword evidence="2" id="KW-1185">Reference proteome</keyword>
<comment type="caution">
    <text evidence="1">The sequence shown here is derived from an EMBL/GenBank/DDBJ whole genome shotgun (WGS) entry which is preliminary data.</text>
</comment>
<gene>
    <name evidence="1" type="ORF">AAHA92_31526</name>
</gene>
<dbReference type="PANTHER" id="PTHR33116">
    <property type="entry name" value="REVERSE TRANSCRIPTASE ZINC-BINDING DOMAIN-CONTAINING PROTEIN-RELATED-RELATED"/>
    <property type="match status" value="1"/>
</dbReference>
<organism evidence="1 2">
    <name type="scientific">Salvia divinorum</name>
    <name type="common">Maria pastora</name>
    <name type="synonym">Diviner's sage</name>
    <dbReference type="NCBI Taxonomy" id="28513"/>
    <lineage>
        <taxon>Eukaryota</taxon>
        <taxon>Viridiplantae</taxon>
        <taxon>Streptophyta</taxon>
        <taxon>Embryophyta</taxon>
        <taxon>Tracheophyta</taxon>
        <taxon>Spermatophyta</taxon>
        <taxon>Magnoliopsida</taxon>
        <taxon>eudicotyledons</taxon>
        <taxon>Gunneridae</taxon>
        <taxon>Pentapetalae</taxon>
        <taxon>asterids</taxon>
        <taxon>lamiids</taxon>
        <taxon>Lamiales</taxon>
        <taxon>Lamiaceae</taxon>
        <taxon>Nepetoideae</taxon>
        <taxon>Mentheae</taxon>
        <taxon>Salviinae</taxon>
        <taxon>Salvia</taxon>
        <taxon>Salvia subgen. Calosphace</taxon>
    </lineage>
</organism>
<dbReference type="PANTHER" id="PTHR33116:SF84">
    <property type="entry name" value="RNA-DIRECTED DNA POLYMERASE"/>
    <property type="match status" value="1"/>
</dbReference>
<reference evidence="1 2" key="1">
    <citation type="submission" date="2024-06" db="EMBL/GenBank/DDBJ databases">
        <title>A chromosome level genome sequence of Diviner's sage (Salvia divinorum).</title>
        <authorList>
            <person name="Ford S.A."/>
            <person name="Ro D.-K."/>
            <person name="Ness R.W."/>
            <person name="Phillips M.A."/>
        </authorList>
    </citation>
    <scope>NUCLEOTIDE SEQUENCE [LARGE SCALE GENOMIC DNA]</scope>
    <source>
        <strain evidence="1">SAF-2024a</strain>
        <tissue evidence="1">Leaf</tissue>
    </source>
</reference>